<gene>
    <name evidence="2" type="ORF">FIM25_01900</name>
</gene>
<dbReference type="OrthoDB" id="5430956at2"/>
<dbReference type="Proteomes" id="UP000321899">
    <property type="component" value="Unassembled WGS sequence"/>
</dbReference>
<reference evidence="2 3" key="1">
    <citation type="submission" date="2019-06" db="EMBL/GenBank/DDBJ databases">
        <title>Desulfobotulus mexicanus sp. nov., a novel sulfate-reducing bacterium isolated from the sediment of an alkaline crater lake in Mexico.</title>
        <authorList>
            <person name="Hirschler-Rea A."/>
        </authorList>
    </citation>
    <scope>NUCLEOTIDE SEQUENCE [LARGE SCALE GENOMIC DNA]</scope>
    <source>
        <strain evidence="2 3">PAR22N</strain>
    </source>
</reference>
<dbReference type="EMBL" id="VDMB01000001">
    <property type="protein sequence ID" value="TYT76329.1"/>
    <property type="molecule type" value="Genomic_DNA"/>
</dbReference>
<protein>
    <submittedName>
        <fullName evidence="2">Type I restriction enzyme HsdR N-terminal domain-containing protein</fullName>
    </submittedName>
</protein>
<keyword evidence="3" id="KW-1185">Reference proteome</keyword>
<evidence type="ECO:0000313" key="3">
    <source>
        <dbReference type="Proteomes" id="UP000321899"/>
    </source>
</evidence>
<accession>A0A5Q4VF50</accession>
<proteinExistence type="predicted"/>
<organism evidence="2 3">
    <name type="scientific">Desulfobotulus mexicanus</name>
    <dbReference type="NCBI Taxonomy" id="2586642"/>
    <lineage>
        <taxon>Bacteria</taxon>
        <taxon>Pseudomonadati</taxon>
        <taxon>Thermodesulfobacteriota</taxon>
        <taxon>Desulfobacteria</taxon>
        <taxon>Desulfobacterales</taxon>
        <taxon>Desulfobacteraceae</taxon>
        <taxon>Desulfobotulus</taxon>
    </lineage>
</organism>
<sequence length="174" mass="18926">MDTLCDYVTGREVPNVGAEENRQFVEKYLVNTKGYPKGSIAVDYPLALDLDGEVYETELDLVLSVDGLPLAVIKCAAASLDSRVREAVAAARIMCSSHQIPFAAVSDGVTALVHDGISGKKIGEGLSFLPSFDELVAWKNSNTLTPLPEDRKLRQGLVFRTYDSLNVNVQRHTG</sequence>
<dbReference type="AlphaFoldDB" id="A0A5Q4VF50"/>
<comment type="caution">
    <text evidence="2">The sequence shown here is derived from an EMBL/GenBank/DDBJ whole genome shotgun (WGS) entry which is preliminary data.</text>
</comment>
<dbReference type="Pfam" id="PF13588">
    <property type="entry name" value="HSDR_N_2"/>
    <property type="match status" value="1"/>
</dbReference>
<name>A0A5Q4VF50_9BACT</name>
<dbReference type="RefSeq" id="WP_139445644.1">
    <property type="nucleotide sequence ID" value="NZ_VDMB01000001.1"/>
</dbReference>
<dbReference type="InterPro" id="IPR029464">
    <property type="entry name" value="HSDR_N"/>
</dbReference>
<evidence type="ECO:0000313" key="2">
    <source>
        <dbReference type="EMBL" id="TYT76329.1"/>
    </source>
</evidence>
<evidence type="ECO:0000259" key="1">
    <source>
        <dbReference type="Pfam" id="PF13588"/>
    </source>
</evidence>
<feature type="domain" description="Type I restriction enzyme R protein N-terminal" evidence="1">
    <location>
        <begin position="19"/>
        <end position="130"/>
    </location>
</feature>